<evidence type="ECO:0000313" key="1">
    <source>
        <dbReference type="EMBL" id="QJE95216.1"/>
    </source>
</evidence>
<evidence type="ECO:0008006" key="3">
    <source>
        <dbReference type="Google" id="ProtNLM"/>
    </source>
</evidence>
<protein>
    <recommendedName>
        <fullName evidence="3">Tip attachment protein J domain-containing protein</fullName>
    </recommendedName>
</protein>
<organism evidence="1 2">
    <name type="scientific">Luteolibacter luteus</name>
    <dbReference type="NCBI Taxonomy" id="2728835"/>
    <lineage>
        <taxon>Bacteria</taxon>
        <taxon>Pseudomonadati</taxon>
        <taxon>Verrucomicrobiota</taxon>
        <taxon>Verrucomicrobiia</taxon>
        <taxon>Verrucomicrobiales</taxon>
        <taxon>Verrucomicrobiaceae</taxon>
        <taxon>Luteolibacter</taxon>
    </lineage>
</organism>
<sequence length="710" mass="77235">MGAIGALIAGAVSFLTTSTLTTVIRLGLAAFSIASSLSSAREQRKAAAAARMQDIQRNAFRNFRQALTHRRIVFGRCRVAGPLVFAHNRKKFGTHFVVALAGHEVEAIESVWLLDKQLVFRRTAPNLGRVSGKYGKAVLVQVFTGTSTQNIGQAMVNAIDTRPFVSPVSLDPAIIESTDRFKGIAAIYAITRQFAYHFEGETPEFAAIVKGCKSIYDPRTDVTGYTANPALCAAYYLTEIMGFEWSALDGPALELAANICDQDVVLKDGGSEKRYECHGVITGDMQHREVLDLLARSMAGVIRYASGKWIIQAGAPTAGTPVDLTEDRALDSYKVLYDPPDRSLPNAVRGSCVDIETWQPRAYPQRRLETAIIAEGGPWWLDIDLPLTISHTMAQRIAKIELLRARARKRFSVELDLRGLRAKPGSLVTWSAPDIGMEAELFEVDVFGFAIRDGKAGKVLGTRLDLVQYTADFFAWNPATDEKAGINGIADPTGGGGDFSPPDGCYNEVQFAASGETYTADFEVHWNDPDIEEASLDFVRAKVTVTITWDNAGSPETTTHTDTADIDAGEEEGMLSITATQAGWTFVSRSVEFTLIAYYSNGLNSAASQLDACPIPVEPGDTLHGVASAGTFPNLSYLWNELNNRYENPSNPDRLIAYSLVYELFDGAGFPVAYKEEVGEGPADPRGTYVATAFGRDTYNGGSPWSYVVS</sequence>
<evidence type="ECO:0000313" key="2">
    <source>
        <dbReference type="Proteomes" id="UP000501812"/>
    </source>
</evidence>
<proteinExistence type="predicted"/>
<dbReference type="Proteomes" id="UP000501812">
    <property type="component" value="Chromosome"/>
</dbReference>
<dbReference type="RefSeq" id="WP_169453437.1">
    <property type="nucleotide sequence ID" value="NZ_CP051774.1"/>
</dbReference>
<gene>
    <name evidence="1" type="ORF">HHL09_05315</name>
</gene>
<keyword evidence="2" id="KW-1185">Reference proteome</keyword>
<name>A0A858RDQ6_9BACT</name>
<dbReference type="KEGG" id="luo:HHL09_05315"/>
<dbReference type="AlphaFoldDB" id="A0A858RDQ6"/>
<accession>A0A858RDQ6</accession>
<reference evidence="1 2" key="1">
    <citation type="submission" date="2020-04" db="EMBL/GenBank/DDBJ databases">
        <title>Luteolibacter sp. G-1-1-1 isolated from soil.</title>
        <authorList>
            <person name="Dahal R.H."/>
        </authorList>
    </citation>
    <scope>NUCLEOTIDE SEQUENCE [LARGE SCALE GENOMIC DNA]</scope>
    <source>
        <strain evidence="1 2">G-1-1-1</strain>
    </source>
</reference>
<dbReference type="EMBL" id="CP051774">
    <property type="protein sequence ID" value="QJE95216.1"/>
    <property type="molecule type" value="Genomic_DNA"/>
</dbReference>